<reference evidence="2" key="1">
    <citation type="journal article" date="2019" name="Int. J. Syst. Evol. Microbiol.">
        <title>The Global Catalogue of Microorganisms (GCM) 10K type strain sequencing project: providing services to taxonomists for standard genome sequencing and annotation.</title>
        <authorList>
            <consortium name="The Broad Institute Genomics Platform"/>
            <consortium name="The Broad Institute Genome Sequencing Center for Infectious Disease"/>
            <person name="Wu L."/>
            <person name="Ma J."/>
        </authorList>
    </citation>
    <scope>NUCLEOTIDE SEQUENCE [LARGE SCALE GENOMIC DNA]</scope>
    <source>
        <strain evidence="2">JCM 4087</strain>
    </source>
</reference>
<dbReference type="EMBL" id="BAAAXZ010000109">
    <property type="protein sequence ID" value="GAA2931017.1"/>
    <property type="molecule type" value="Genomic_DNA"/>
</dbReference>
<name>A0ABP6JHE0_STRTU</name>
<comment type="caution">
    <text evidence="1">The sequence shown here is derived from an EMBL/GenBank/DDBJ whole genome shotgun (WGS) entry which is preliminary data.</text>
</comment>
<proteinExistence type="predicted"/>
<accession>A0ABP6JHE0</accession>
<gene>
    <name evidence="1" type="ORF">GCM10020221_28550</name>
</gene>
<organism evidence="1 2">
    <name type="scientific">Streptomyces thioluteus</name>
    <dbReference type="NCBI Taxonomy" id="66431"/>
    <lineage>
        <taxon>Bacteria</taxon>
        <taxon>Bacillati</taxon>
        <taxon>Actinomycetota</taxon>
        <taxon>Actinomycetes</taxon>
        <taxon>Kitasatosporales</taxon>
        <taxon>Streptomycetaceae</taxon>
        <taxon>Streptomyces</taxon>
    </lineage>
</organism>
<dbReference type="Proteomes" id="UP001501102">
    <property type="component" value="Unassembled WGS sequence"/>
</dbReference>
<evidence type="ECO:0000313" key="2">
    <source>
        <dbReference type="Proteomes" id="UP001501102"/>
    </source>
</evidence>
<sequence length="74" mass="7722">MPPGVSLPTASDRNVPEDGDIVVEAVADGKPAGMLVRTPLLHRGLTPAPCAEIAYLIHGDHHRASATIGQLPLH</sequence>
<evidence type="ECO:0000313" key="1">
    <source>
        <dbReference type="EMBL" id="GAA2931017.1"/>
    </source>
</evidence>
<keyword evidence="2" id="KW-1185">Reference proteome</keyword>
<protein>
    <submittedName>
        <fullName evidence="1">Uncharacterized protein</fullName>
    </submittedName>
</protein>